<name>A0A0C2WNC2_AMAMK</name>
<keyword evidence="3" id="KW-1185">Reference proteome</keyword>
<sequence>CLSQGRPNKYDEPPPSGEVPQPGASTTMPPQGEEPQQVANSPMPVDPPPTKEHPDTLDNDNSRM</sequence>
<evidence type="ECO:0000313" key="3">
    <source>
        <dbReference type="Proteomes" id="UP000054549"/>
    </source>
</evidence>
<dbReference type="InParanoid" id="A0A0C2WNC2"/>
<feature type="compositionally biased region" description="Basic and acidic residues" evidence="1">
    <location>
        <begin position="49"/>
        <end position="64"/>
    </location>
</feature>
<protein>
    <submittedName>
        <fullName evidence="2">Uncharacterized protein</fullName>
    </submittedName>
</protein>
<evidence type="ECO:0000313" key="2">
    <source>
        <dbReference type="EMBL" id="KIL57753.1"/>
    </source>
</evidence>
<reference evidence="2 3" key="1">
    <citation type="submission" date="2014-04" db="EMBL/GenBank/DDBJ databases">
        <title>Evolutionary Origins and Diversification of the Mycorrhizal Mutualists.</title>
        <authorList>
            <consortium name="DOE Joint Genome Institute"/>
            <consortium name="Mycorrhizal Genomics Consortium"/>
            <person name="Kohler A."/>
            <person name="Kuo A."/>
            <person name="Nagy L.G."/>
            <person name="Floudas D."/>
            <person name="Copeland A."/>
            <person name="Barry K.W."/>
            <person name="Cichocki N."/>
            <person name="Veneault-Fourrey C."/>
            <person name="LaButti K."/>
            <person name="Lindquist E.A."/>
            <person name="Lipzen A."/>
            <person name="Lundell T."/>
            <person name="Morin E."/>
            <person name="Murat C."/>
            <person name="Riley R."/>
            <person name="Ohm R."/>
            <person name="Sun H."/>
            <person name="Tunlid A."/>
            <person name="Henrissat B."/>
            <person name="Grigoriev I.V."/>
            <person name="Hibbett D.S."/>
            <person name="Martin F."/>
        </authorList>
    </citation>
    <scope>NUCLEOTIDE SEQUENCE [LARGE SCALE GENOMIC DNA]</scope>
    <source>
        <strain evidence="2 3">Koide BX008</strain>
    </source>
</reference>
<dbReference type="EMBL" id="KN818359">
    <property type="protein sequence ID" value="KIL57753.1"/>
    <property type="molecule type" value="Genomic_DNA"/>
</dbReference>
<feature type="non-terminal residue" evidence="2">
    <location>
        <position position="1"/>
    </location>
</feature>
<proteinExistence type="predicted"/>
<feature type="region of interest" description="Disordered" evidence="1">
    <location>
        <begin position="1"/>
        <end position="64"/>
    </location>
</feature>
<dbReference type="Proteomes" id="UP000054549">
    <property type="component" value="Unassembled WGS sequence"/>
</dbReference>
<organism evidence="2 3">
    <name type="scientific">Amanita muscaria (strain Koide BX008)</name>
    <dbReference type="NCBI Taxonomy" id="946122"/>
    <lineage>
        <taxon>Eukaryota</taxon>
        <taxon>Fungi</taxon>
        <taxon>Dikarya</taxon>
        <taxon>Basidiomycota</taxon>
        <taxon>Agaricomycotina</taxon>
        <taxon>Agaricomycetes</taxon>
        <taxon>Agaricomycetidae</taxon>
        <taxon>Agaricales</taxon>
        <taxon>Pluteineae</taxon>
        <taxon>Amanitaceae</taxon>
        <taxon>Amanita</taxon>
    </lineage>
</organism>
<dbReference type="HOGENOM" id="CLU_2873692_0_0_1"/>
<evidence type="ECO:0000256" key="1">
    <source>
        <dbReference type="SAM" id="MobiDB-lite"/>
    </source>
</evidence>
<accession>A0A0C2WNC2</accession>
<gene>
    <name evidence="2" type="ORF">M378DRAFT_16050</name>
</gene>
<dbReference type="AlphaFoldDB" id="A0A0C2WNC2"/>